<feature type="region of interest" description="Disordered" evidence="1">
    <location>
        <begin position="60"/>
        <end position="81"/>
    </location>
</feature>
<organism evidence="2 3">
    <name type="scientific">Antrodiella citrinella</name>
    <dbReference type="NCBI Taxonomy" id="2447956"/>
    <lineage>
        <taxon>Eukaryota</taxon>
        <taxon>Fungi</taxon>
        <taxon>Dikarya</taxon>
        <taxon>Basidiomycota</taxon>
        <taxon>Agaricomycotina</taxon>
        <taxon>Agaricomycetes</taxon>
        <taxon>Polyporales</taxon>
        <taxon>Steccherinaceae</taxon>
        <taxon>Antrodiella</taxon>
    </lineage>
</organism>
<keyword evidence="3" id="KW-1185">Reference proteome</keyword>
<sequence>MGKSYFDLMPTTDTPHDVFLTGPGVSWSPRPRDAPLPSTYPETAVDYLHDNSLNPCQEPTYARPFTPTPTSSTRPSPPSMLLHATTESHEADDLGNPGRPAEKSFAAVGFAPPKPKSALGSPIHCNQDIHGCDCCDCDQDDLYHVVVCGVQPGIYRDKFTAYNCMAGPDGILRPARNRCAAALMFSRLYMAGKVRLTYAPSL</sequence>
<name>A0A4S4MLN7_9APHY</name>
<reference evidence="2 3" key="1">
    <citation type="submission" date="2019-02" db="EMBL/GenBank/DDBJ databases">
        <title>Genome sequencing of the rare red list fungi Antrodiella citrinella (Flaviporus citrinellus).</title>
        <authorList>
            <person name="Buettner E."/>
            <person name="Kellner H."/>
        </authorList>
    </citation>
    <scope>NUCLEOTIDE SEQUENCE [LARGE SCALE GENOMIC DNA]</scope>
    <source>
        <strain evidence="2 3">DSM 108506</strain>
    </source>
</reference>
<dbReference type="Proteomes" id="UP000308730">
    <property type="component" value="Unassembled WGS sequence"/>
</dbReference>
<comment type="caution">
    <text evidence="2">The sequence shown here is derived from an EMBL/GenBank/DDBJ whole genome shotgun (WGS) entry which is preliminary data.</text>
</comment>
<dbReference type="AlphaFoldDB" id="A0A4S4MLN7"/>
<evidence type="ECO:0000313" key="3">
    <source>
        <dbReference type="Proteomes" id="UP000308730"/>
    </source>
</evidence>
<evidence type="ECO:0000256" key="1">
    <source>
        <dbReference type="SAM" id="MobiDB-lite"/>
    </source>
</evidence>
<proteinExistence type="predicted"/>
<evidence type="ECO:0000313" key="2">
    <source>
        <dbReference type="EMBL" id="THH26806.1"/>
    </source>
</evidence>
<gene>
    <name evidence="2" type="ORF">EUX98_g7387</name>
</gene>
<accession>A0A4S4MLN7</accession>
<protein>
    <submittedName>
        <fullName evidence="2">Uncharacterized protein</fullName>
    </submittedName>
</protein>
<feature type="compositionally biased region" description="Low complexity" evidence="1">
    <location>
        <begin position="63"/>
        <end position="74"/>
    </location>
</feature>
<dbReference type="EMBL" id="SGPM01000309">
    <property type="protein sequence ID" value="THH26806.1"/>
    <property type="molecule type" value="Genomic_DNA"/>
</dbReference>